<evidence type="ECO:0000256" key="2">
    <source>
        <dbReference type="ARBA" id="ARBA00022670"/>
    </source>
</evidence>
<evidence type="ECO:0000256" key="4">
    <source>
        <dbReference type="ARBA" id="ARBA00022825"/>
    </source>
</evidence>
<dbReference type="InterPro" id="IPR023828">
    <property type="entry name" value="Peptidase_S8_Ser-AS"/>
</dbReference>
<evidence type="ECO:0000256" key="7">
    <source>
        <dbReference type="SAM" id="SignalP"/>
    </source>
</evidence>
<keyword evidence="2 5" id="KW-0645">Protease</keyword>
<dbReference type="Gene3D" id="3.40.50.200">
    <property type="entry name" value="Peptidase S8/S53 domain"/>
    <property type="match status" value="1"/>
</dbReference>
<dbReference type="PANTHER" id="PTHR43806:SF11">
    <property type="entry name" value="CEREVISIN-RELATED"/>
    <property type="match status" value="1"/>
</dbReference>
<dbReference type="PRINTS" id="PR00723">
    <property type="entry name" value="SUBTILISIN"/>
</dbReference>
<dbReference type="InterPro" id="IPR000209">
    <property type="entry name" value="Peptidase_S8/S53_dom"/>
</dbReference>
<keyword evidence="10" id="KW-1185">Reference proteome</keyword>
<evidence type="ECO:0000256" key="1">
    <source>
        <dbReference type="ARBA" id="ARBA00011073"/>
    </source>
</evidence>
<dbReference type="InterPro" id="IPR015500">
    <property type="entry name" value="Peptidase_S8_subtilisin-rel"/>
</dbReference>
<feature type="signal peptide" evidence="7">
    <location>
        <begin position="1"/>
        <end position="30"/>
    </location>
</feature>
<dbReference type="Gene3D" id="2.60.40.10">
    <property type="entry name" value="Immunoglobulins"/>
    <property type="match status" value="1"/>
</dbReference>
<feature type="active site" description="Charge relay system" evidence="5">
    <location>
        <position position="182"/>
    </location>
</feature>
<keyword evidence="4 5" id="KW-0720">Serine protease</keyword>
<dbReference type="InterPro" id="IPR000601">
    <property type="entry name" value="PKD_dom"/>
</dbReference>
<organism evidence="9 10">
    <name type="scientific">Mariniphaga anaerophila</name>
    <dbReference type="NCBI Taxonomy" id="1484053"/>
    <lineage>
        <taxon>Bacteria</taxon>
        <taxon>Pseudomonadati</taxon>
        <taxon>Bacteroidota</taxon>
        <taxon>Bacteroidia</taxon>
        <taxon>Marinilabiliales</taxon>
        <taxon>Prolixibacteraceae</taxon>
        <taxon>Mariniphaga</taxon>
    </lineage>
</organism>
<evidence type="ECO:0000313" key="9">
    <source>
        <dbReference type="EMBL" id="SHF33073.1"/>
    </source>
</evidence>
<feature type="chain" id="PRO_5012341237" evidence="7">
    <location>
        <begin position="31"/>
        <end position="580"/>
    </location>
</feature>
<reference evidence="9 10" key="1">
    <citation type="submission" date="2016-11" db="EMBL/GenBank/DDBJ databases">
        <authorList>
            <person name="Jaros S."/>
            <person name="Januszkiewicz K."/>
            <person name="Wedrychowicz H."/>
        </authorList>
    </citation>
    <scope>NUCLEOTIDE SEQUENCE [LARGE SCALE GENOMIC DNA]</scope>
    <source>
        <strain evidence="9 10">DSM 26910</strain>
    </source>
</reference>
<dbReference type="SMART" id="SM00089">
    <property type="entry name" value="PKD"/>
    <property type="match status" value="1"/>
</dbReference>
<dbReference type="InterPro" id="IPR035986">
    <property type="entry name" value="PKD_dom_sf"/>
</dbReference>
<dbReference type="Proteomes" id="UP000184164">
    <property type="component" value="Unassembled WGS sequence"/>
</dbReference>
<feature type="active site" description="Charge relay system" evidence="5">
    <location>
        <position position="215"/>
    </location>
</feature>
<dbReference type="GO" id="GO:0004252">
    <property type="term" value="F:serine-type endopeptidase activity"/>
    <property type="evidence" value="ECO:0007669"/>
    <property type="project" value="UniProtKB-UniRule"/>
</dbReference>
<dbReference type="Pfam" id="PF05922">
    <property type="entry name" value="Inhibitor_I9"/>
    <property type="match status" value="1"/>
</dbReference>
<dbReference type="EMBL" id="FQUM01000004">
    <property type="protein sequence ID" value="SHF33073.1"/>
    <property type="molecule type" value="Genomic_DNA"/>
</dbReference>
<sequence length="580" mass="61328">MLKVIKSKFYRMKTFLKLFTLALIPFLFYACDEALVEEQIAEEVTLKSAQNAKTSYVVFLNDAELNMELSSLKGYEKRQQAAQKAAEKVMKRAGVTDGEIELVYGTAVKGFAAKIPPGQLKKLEKDPSVLAIKEDKIVTLVHPMAKPGDADVSISATQSIPWGITRVNGGADGTGKTAWVIDTGIDLDHPDLNVDTERSKTFVSKTSSADDDNGHGSHVAGTIAAKNNDIGVIGVAAGATVVAVKVLDRRGDGYYSWIIGGIDYVAANGSAGDVANMSLGGSYDKALNDAVIAAAQAGIKFSLAAGNEGTDANTKSPASANHQNIYTISAMDSNDNFAYFSNYSNPPVDYCQPGVSIYSCYRRGGYTTMSGTSMAAPHMAGLLLLGQTKTDGYVNGDPDGSADPILVYSGTVTPPENKAPTANFTFQANNLTVTFTDASSDSDGTISSWSWNFGDGNYSTDKNPTHTYSLPGSYQVALTVTDDDNTTNTKQQTVTVAESPGGSITLSATLRKVKGEKFVDLSWNGAEGSEITIKVDGATYSVVANDGSETISFGKSRGAVSFAICETDESGCSNEVMLNL</sequence>
<dbReference type="Gene3D" id="3.30.70.80">
    <property type="entry name" value="Peptidase S8 propeptide/proteinase inhibitor I9"/>
    <property type="match status" value="1"/>
</dbReference>
<dbReference type="InterPro" id="IPR013783">
    <property type="entry name" value="Ig-like_fold"/>
</dbReference>
<dbReference type="PROSITE" id="PS00138">
    <property type="entry name" value="SUBTILASE_SER"/>
    <property type="match status" value="1"/>
</dbReference>
<comment type="similarity">
    <text evidence="1 5 6">Belongs to the peptidase S8 family.</text>
</comment>
<evidence type="ECO:0000259" key="8">
    <source>
        <dbReference type="PROSITE" id="PS50093"/>
    </source>
</evidence>
<feature type="active site" description="Charge relay system" evidence="5">
    <location>
        <position position="373"/>
    </location>
</feature>
<name>A0A1M5AS50_9BACT</name>
<dbReference type="PROSITE" id="PS51257">
    <property type="entry name" value="PROKAR_LIPOPROTEIN"/>
    <property type="match status" value="1"/>
</dbReference>
<keyword evidence="7" id="KW-0732">Signal</keyword>
<dbReference type="PROSITE" id="PS00137">
    <property type="entry name" value="SUBTILASE_HIS"/>
    <property type="match status" value="1"/>
</dbReference>
<dbReference type="SUPFAM" id="SSF54897">
    <property type="entry name" value="Protease propeptides/inhibitors"/>
    <property type="match status" value="1"/>
</dbReference>
<dbReference type="SUPFAM" id="SSF52743">
    <property type="entry name" value="Subtilisin-like"/>
    <property type="match status" value="1"/>
</dbReference>
<evidence type="ECO:0000313" key="10">
    <source>
        <dbReference type="Proteomes" id="UP000184164"/>
    </source>
</evidence>
<dbReference type="PANTHER" id="PTHR43806">
    <property type="entry name" value="PEPTIDASE S8"/>
    <property type="match status" value="1"/>
</dbReference>
<dbReference type="InterPro" id="IPR050131">
    <property type="entry name" value="Peptidase_S8_subtilisin-like"/>
</dbReference>
<dbReference type="PROSITE" id="PS00136">
    <property type="entry name" value="SUBTILASE_ASP"/>
    <property type="match status" value="1"/>
</dbReference>
<keyword evidence="3 5" id="KW-0378">Hydrolase</keyword>
<evidence type="ECO:0000256" key="3">
    <source>
        <dbReference type="ARBA" id="ARBA00022801"/>
    </source>
</evidence>
<evidence type="ECO:0000256" key="5">
    <source>
        <dbReference type="PROSITE-ProRule" id="PRU01240"/>
    </source>
</evidence>
<feature type="domain" description="PKD" evidence="8">
    <location>
        <begin position="416"/>
        <end position="503"/>
    </location>
</feature>
<dbReference type="InterPro" id="IPR022398">
    <property type="entry name" value="Peptidase_S8_His-AS"/>
</dbReference>
<dbReference type="Pfam" id="PF00082">
    <property type="entry name" value="Peptidase_S8"/>
    <property type="match status" value="1"/>
</dbReference>
<dbReference type="InterPro" id="IPR023827">
    <property type="entry name" value="Peptidase_S8_Asp-AS"/>
</dbReference>
<dbReference type="PROSITE" id="PS50093">
    <property type="entry name" value="PKD"/>
    <property type="match status" value="1"/>
</dbReference>
<dbReference type="InterPro" id="IPR037045">
    <property type="entry name" value="S8pro/Inhibitor_I9_sf"/>
</dbReference>
<dbReference type="GO" id="GO:0006508">
    <property type="term" value="P:proteolysis"/>
    <property type="evidence" value="ECO:0007669"/>
    <property type="project" value="UniProtKB-KW"/>
</dbReference>
<dbReference type="STRING" id="1484053.SAMN05444274_104447"/>
<gene>
    <name evidence="9" type="ORF">SAMN05444274_104447</name>
</gene>
<dbReference type="PROSITE" id="PS51892">
    <property type="entry name" value="SUBTILASE"/>
    <property type="match status" value="1"/>
</dbReference>
<dbReference type="Pfam" id="PF18911">
    <property type="entry name" value="PKD_4"/>
    <property type="match status" value="1"/>
</dbReference>
<dbReference type="InterPro" id="IPR010259">
    <property type="entry name" value="S8pro/Inhibitor_I9"/>
</dbReference>
<dbReference type="GO" id="GO:0005615">
    <property type="term" value="C:extracellular space"/>
    <property type="evidence" value="ECO:0007669"/>
    <property type="project" value="TreeGrafter"/>
</dbReference>
<dbReference type="CDD" id="cd00146">
    <property type="entry name" value="PKD"/>
    <property type="match status" value="1"/>
</dbReference>
<dbReference type="SUPFAM" id="SSF49299">
    <property type="entry name" value="PKD domain"/>
    <property type="match status" value="1"/>
</dbReference>
<dbReference type="AlphaFoldDB" id="A0A1M5AS50"/>
<accession>A0A1M5AS50</accession>
<dbReference type="InterPro" id="IPR022409">
    <property type="entry name" value="PKD/Chitinase_dom"/>
</dbReference>
<evidence type="ECO:0000256" key="6">
    <source>
        <dbReference type="RuleBase" id="RU003355"/>
    </source>
</evidence>
<protein>
    <submittedName>
        <fullName evidence="9">Serine protease, subtilisin family</fullName>
    </submittedName>
</protein>
<dbReference type="InterPro" id="IPR036852">
    <property type="entry name" value="Peptidase_S8/S53_dom_sf"/>
</dbReference>
<proteinExistence type="inferred from homology"/>